<evidence type="ECO:0000259" key="2">
    <source>
        <dbReference type="Pfam" id="PF00857"/>
    </source>
</evidence>
<dbReference type="AlphaFoldDB" id="A0A2C9D1E2"/>
<dbReference type="PANTHER" id="PTHR43540">
    <property type="entry name" value="PEROXYUREIDOACRYLATE/UREIDOACRYLATE AMIDOHYDROLASE-RELATED"/>
    <property type="match status" value="1"/>
</dbReference>
<evidence type="ECO:0000256" key="1">
    <source>
        <dbReference type="ARBA" id="ARBA00022801"/>
    </source>
</evidence>
<dbReference type="PANTHER" id="PTHR43540:SF1">
    <property type="entry name" value="ISOCHORISMATASE HYDROLASE"/>
    <property type="match status" value="1"/>
</dbReference>
<organism evidence="3 4">
    <name type="scientific">Hartmannibacter diazotrophicus</name>
    <dbReference type="NCBI Taxonomy" id="1482074"/>
    <lineage>
        <taxon>Bacteria</taxon>
        <taxon>Pseudomonadati</taxon>
        <taxon>Pseudomonadota</taxon>
        <taxon>Alphaproteobacteria</taxon>
        <taxon>Hyphomicrobiales</taxon>
        <taxon>Pleomorphomonadaceae</taxon>
        <taxon>Hartmannibacter</taxon>
    </lineage>
</organism>
<dbReference type="EC" id="3.5.1.59" evidence="3"/>
<keyword evidence="1 3" id="KW-0378">Hydrolase</keyword>
<dbReference type="RefSeq" id="WP_099554063.1">
    <property type="nucleotide sequence ID" value="NZ_LT960614.1"/>
</dbReference>
<protein>
    <submittedName>
        <fullName evidence="3">N-carbamoylsarcosine amidase</fullName>
        <ecNumber evidence="3">3.5.1.59</ecNumber>
    </submittedName>
</protein>
<dbReference type="InterPro" id="IPR036380">
    <property type="entry name" value="Isochorismatase-like_sf"/>
</dbReference>
<dbReference type="Pfam" id="PF00857">
    <property type="entry name" value="Isochorismatase"/>
    <property type="match status" value="1"/>
</dbReference>
<dbReference type="Gene3D" id="3.40.50.850">
    <property type="entry name" value="Isochorismatase-like"/>
    <property type="match status" value="1"/>
</dbReference>
<dbReference type="OrthoDB" id="9807387at2"/>
<dbReference type="KEGG" id="hdi:HDIA_0513"/>
<dbReference type="EMBL" id="LT960614">
    <property type="protein sequence ID" value="SON54054.1"/>
    <property type="molecule type" value="Genomic_DNA"/>
</dbReference>
<evidence type="ECO:0000313" key="4">
    <source>
        <dbReference type="Proteomes" id="UP000223606"/>
    </source>
</evidence>
<evidence type="ECO:0000313" key="3">
    <source>
        <dbReference type="EMBL" id="SON54054.1"/>
    </source>
</evidence>
<reference evidence="4" key="1">
    <citation type="submission" date="2017-09" db="EMBL/GenBank/DDBJ databases">
        <title>Genome sequence of Nannocystis excedens DSM 71.</title>
        <authorList>
            <person name="Blom J."/>
        </authorList>
    </citation>
    <scope>NUCLEOTIDE SEQUENCE [LARGE SCALE GENOMIC DNA]</scope>
    <source>
        <strain evidence="4">type strain: E19</strain>
    </source>
</reference>
<name>A0A2C9D1E2_9HYPH</name>
<gene>
    <name evidence="3" type="ORF">HDIA_0513</name>
</gene>
<dbReference type="Proteomes" id="UP000223606">
    <property type="component" value="Chromosome 1"/>
</dbReference>
<proteinExistence type="predicted"/>
<dbReference type="InterPro" id="IPR050272">
    <property type="entry name" value="Isochorismatase-like_hydrls"/>
</dbReference>
<sequence>MNAFEDHCWKDVVSADVLHLYRHYSRAVKVGPRPALLLIDLYNLVYAGGPRPIAEVADAYPSSCGIEAWNAIPPTVRLIAEARRSGLPVFYSTGVPRAGVKATLRTGSEAAAGDFDIHDAFAPEDDDTIIAKERASVFFGTLFTVHLARLGIQSVIIAGESTSGCVRASVVDAYSHGYHVTVAEDCCFDRSPLSHKIGLFDMHHKYADVMTSAEIVDHLSAMR</sequence>
<feature type="domain" description="Isochorismatase-like" evidence="2">
    <location>
        <begin position="35"/>
        <end position="214"/>
    </location>
</feature>
<keyword evidence="4" id="KW-1185">Reference proteome</keyword>
<dbReference type="GO" id="GO:0050127">
    <property type="term" value="F:N-carbamoylsarcosine amidase activity"/>
    <property type="evidence" value="ECO:0007669"/>
    <property type="project" value="UniProtKB-EC"/>
</dbReference>
<dbReference type="InterPro" id="IPR000868">
    <property type="entry name" value="Isochorismatase-like_dom"/>
</dbReference>
<dbReference type="SUPFAM" id="SSF52499">
    <property type="entry name" value="Isochorismatase-like hydrolases"/>
    <property type="match status" value="1"/>
</dbReference>
<accession>A0A2C9D1E2</accession>